<dbReference type="Proteomes" id="UP000250043">
    <property type="component" value="Unassembled WGS sequence"/>
</dbReference>
<sequence length="80" mass="8917">MGRSTAPATRPPSALRTTGNYGVSQTVSVRIRADLWVIGVIVAVVNVFSRMMGVEYEIQYTIDGVVQRQKFSARDIRPFE</sequence>
<evidence type="ECO:0000256" key="1">
    <source>
        <dbReference type="SAM" id="Phobius"/>
    </source>
</evidence>
<protein>
    <submittedName>
        <fullName evidence="2">Uncharacterized protein</fullName>
    </submittedName>
</protein>
<organism evidence="2 3">
    <name type="scientific">Obba rivulosa</name>
    <dbReference type="NCBI Taxonomy" id="1052685"/>
    <lineage>
        <taxon>Eukaryota</taxon>
        <taxon>Fungi</taxon>
        <taxon>Dikarya</taxon>
        <taxon>Basidiomycota</taxon>
        <taxon>Agaricomycotina</taxon>
        <taxon>Agaricomycetes</taxon>
        <taxon>Polyporales</taxon>
        <taxon>Gelatoporiaceae</taxon>
        <taxon>Obba</taxon>
    </lineage>
</organism>
<dbReference type="AlphaFoldDB" id="A0A8E2DTJ0"/>
<keyword evidence="1" id="KW-0472">Membrane</keyword>
<keyword evidence="1" id="KW-0812">Transmembrane</keyword>
<keyword evidence="1" id="KW-1133">Transmembrane helix</keyword>
<accession>A0A8E2DTJ0</accession>
<keyword evidence="3" id="KW-1185">Reference proteome</keyword>
<gene>
    <name evidence="2" type="ORF">OBBRIDRAFT_788263</name>
</gene>
<evidence type="ECO:0000313" key="2">
    <source>
        <dbReference type="EMBL" id="OCH95382.1"/>
    </source>
</evidence>
<dbReference type="EMBL" id="KV722336">
    <property type="protein sequence ID" value="OCH95382.1"/>
    <property type="molecule type" value="Genomic_DNA"/>
</dbReference>
<reference evidence="2 3" key="1">
    <citation type="submission" date="2016-07" db="EMBL/GenBank/DDBJ databases">
        <title>Draft genome of the white-rot fungus Obba rivulosa 3A-2.</title>
        <authorList>
            <consortium name="DOE Joint Genome Institute"/>
            <person name="Miettinen O."/>
            <person name="Riley R."/>
            <person name="Acob R."/>
            <person name="Barry K."/>
            <person name="Cullen D."/>
            <person name="De Vries R."/>
            <person name="Hainaut M."/>
            <person name="Hatakka A."/>
            <person name="Henrissat B."/>
            <person name="Hilden K."/>
            <person name="Kuo R."/>
            <person name="Labutti K."/>
            <person name="Lipzen A."/>
            <person name="Makela M.R."/>
            <person name="Sandor L."/>
            <person name="Spatafora J.W."/>
            <person name="Grigoriev I.V."/>
            <person name="Hibbett D.S."/>
        </authorList>
    </citation>
    <scope>NUCLEOTIDE SEQUENCE [LARGE SCALE GENOMIC DNA]</scope>
    <source>
        <strain evidence="2 3">3A-2</strain>
    </source>
</reference>
<evidence type="ECO:0000313" key="3">
    <source>
        <dbReference type="Proteomes" id="UP000250043"/>
    </source>
</evidence>
<proteinExistence type="predicted"/>
<feature type="transmembrane region" description="Helical" evidence="1">
    <location>
        <begin position="31"/>
        <end position="49"/>
    </location>
</feature>
<name>A0A8E2DTJ0_9APHY</name>